<dbReference type="EMBL" id="ATHO01000158">
    <property type="protein sequence ID" value="EQB00430.1"/>
    <property type="molecule type" value="Genomic_DNA"/>
</dbReference>
<dbReference type="InterPro" id="IPR036291">
    <property type="entry name" value="NAD(P)-bd_dom_sf"/>
</dbReference>
<dbReference type="Pfam" id="PF01370">
    <property type="entry name" value="Epimerase"/>
    <property type="match status" value="1"/>
</dbReference>
<protein>
    <recommendedName>
        <fullName evidence="1">NAD-dependent epimerase/dehydratase domain-containing protein</fullName>
    </recommendedName>
</protein>
<name>T0HM91_9SPHN</name>
<organism evidence="2 3">
    <name type="scientific">Sphingobium quisquiliarum P25</name>
    <dbReference type="NCBI Taxonomy" id="1329909"/>
    <lineage>
        <taxon>Bacteria</taxon>
        <taxon>Pseudomonadati</taxon>
        <taxon>Pseudomonadota</taxon>
        <taxon>Alphaproteobacteria</taxon>
        <taxon>Sphingomonadales</taxon>
        <taxon>Sphingomonadaceae</taxon>
        <taxon>Sphingobium</taxon>
    </lineage>
</organism>
<dbReference type="InterPro" id="IPR001509">
    <property type="entry name" value="Epimerase_deHydtase"/>
</dbReference>
<evidence type="ECO:0000259" key="1">
    <source>
        <dbReference type="Pfam" id="PF01370"/>
    </source>
</evidence>
<dbReference type="SUPFAM" id="SSF51735">
    <property type="entry name" value="NAD(P)-binding Rossmann-fold domains"/>
    <property type="match status" value="1"/>
</dbReference>
<evidence type="ECO:0000313" key="3">
    <source>
        <dbReference type="Proteomes" id="UP000015525"/>
    </source>
</evidence>
<dbReference type="GO" id="GO:0004029">
    <property type="term" value="F:aldehyde dehydrogenase (NAD+) activity"/>
    <property type="evidence" value="ECO:0007669"/>
    <property type="project" value="TreeGrafter"/>
</dbReference>
<dbReference type="PANTHER" id="PTHR48079:SF6">
    <property type="entry name" value="NAD(P)-BINDING DOMAIN-CONTAINING PROTEIN-RELATED"/>
    <property type="match status" value="1"/>
</dbReference>
<reference evidence="2 3" key="1">
    <citation type="journal article" date="2013" name="Genome Announc.">
        <title>Draft Genome Sequence of Sphingobium quisquiliarum Strain P25T, a Novel Hexachlorocyclohexane (HCH)-Degrading Bacterium Isolated from an HCH Dumpsite.</title>
        <authorList>
            <person name="Kumar Singh A."/>
            <person name="Sangwan N."/>
            <person name="Sharma A."/>
            <person name="Gupta V."/>
            <person name="Khurana J.P."/>
            <person name="Lal R."/>
        </authorList>
    </citation>
    <scope>NUCLEOTIDE SEQUENCE [LARGE SCALE GENOMIC DNA]</scope>
    <source>
        <strain evidence="2 3">P25</strain>
    </source>
</reference>
<comment type="caution">
    <text evidence="2">The sequence shown here is derived from an EMBL/GenBank/DDBJ whole genome shotgun (WGS) entry which is preliminary data.</text>
</comment>
<keyword evidence="3" id="KW-1185">Reference proteome</keyword>
<dbReference type="GO" id="GO:0005737">
    <property type="term" value="C:cytoplasm"/>
    <property type="evidence" value="ECO:0007669"/>
    <property type="project" value="TreeGrafter"/>
</dbReference>
<dbReference type="PANTHER" id="PTHR48079">
    <property type="entry name" value="PROTEIN YEEZ"/>
    <property type="match status" value="1"/>
</dbReference>
<dbReference type="Proteomes" id="UP000015525">
    <property type="component" value="Unassembled WGS sequence"/>
</dbReference>
<dbReference type="InterPro" id="IPR051783">
    <property type="entry name" value="NAD(P)-dependent_oxidoreduct"/>
</dbReference>
<feature type="domain" description="NAD-dependent epimerase/dehydratase" evidence="1">
    <location>
        <begin position="3"/>
        <end position="121"/>
    </location>
</feature>
<gene>
    <name evidence="2" type="ORF">L288_18305</name>
</gene>
<sequence>MKVLVVGGTGFAGGYSALHLQDQGHDVTIMSRKPPCGQSRLNQLPFVKGNYIEDDFTDGRLEGYDWLMFCAGSDPSDYSPAESRSEDDFFQRANSEAIPRFFEKAKAAGIARAAYMGSFYSFVAPDNIEKIGYVRSRHVADEAIRRLSGPSFNVSSCAMPWIVGYTPGLPVPHWEALAHYVQGRMPEIPDFAPPGGANFMSCRSVAEAMLGALERGESGKSYLVGDVNLSWKEFFEMWFKAAGRPRNLEVRLSHPLITDIPLSYLSFGATDYTPPERETALLGYQRGLIPAEVEACVRYYGALETRSAFA</sequence>
<dbReference type="AlphaFoldDB" id="T0HM91"/>
<dbReference type="PATRIC" id="fig|1329909.3.peg.3524"/>
<dbReference type="RefSeq" id="WP_021239680.1">
    <property type="nucleotide sequence ID" value="NZ_ATHO01000158.1"/>
</dbReference>
<accession>T0HM91</accession>
<dbReference type="Gene3D" id="3.40.50.720">
    <property type="entry name" value="NAD(P)-binding Rossmann-like Domain"/>
    <property type="match status" value="1"/>
</dbReference>
<proteinExistence type="predicted"/>
<evidence type="ECO:0000313" key="2">
    <source>
        <dbReference type="EMBL" id="EQB00430.1"/>
    </source>
</evidence>